<dbReference type="Pfam" id="PF25973">
    <property type="entry name" value="BSH_CzcB"/>
    <property type="match status" value="1"/>
</dbReference>
<feature type="domain" description="CzcB-like barrel-sandwich hybrid" evidence="4">
    <location>
        <begin position="90"/>
        <end position="227"/>
    </location>
</feature>
<keyword evidence="3" id="KW-0472">Membrane</keyword>
<dbReference type="Gene3D" id="2.40.50.100">
    <property type="match status" value="1"/>
</dbReference>
<dbReference type="EMBL" id="JBGUBD010000003">
    <property type="protein sequence ID" value="MFA9477686.1"/>
    <property type="molecule type" value="Genomic_DNA"/>
</dbReference>
<accession>A0ABV4U4L1</accession>
<dbReference type="NCBIfam" id="TIGR01730">
    <property type="entry name" value="RND_mfp"/>
    <property type="match status" value="1"/>
</dbReference>
<feature type="transmembrane region" description="Helical" evidence="3">
    <location>
        <begin position="20"/>
        <end position="43"/>
    </location>
</feature>
<gene>
    <name evidence="5" type="ORF">ACERK3_05190</name>
</gene>
<evidence type="ECO:0000256" key="3">
    <source>
        <dbReference type="SAM" id="Phobius"/>
    </source>
</evidence>
<dbReference type="InterPro" id="IPR006143">
    <property type="entry name" value="RND_pump_MFP"/>
</dbReference>
<dbReference type="Gene3D" id="1.10.287.470">
    <property type="entry name" value="Helix hairpin bin"/>
    <property type="match status" value="1"/>
</dbReference>
<comment type="similarity">
    <text evidence="1">Belongs to the membrane fusion protein (MFP) (TC 8.A.1) family.</text>
</comment>
<dbReference type="PANTHER" id="PTHR30469:SF11">
    <property type="entry name" value="BLL4320 PROTEIN"/>
    <property type="match status" value="1"/>
</dbReference>
<evidence type="ECO:0000259" key="4">
    <source>
        <dbReference type="Pfam" id="PF25973"/>
    </source>
</evidence>
<keyword evidence="3" id="KW-1133">Transmembrane helix</keyword>
<reference evidence="5 6" key="1">
    <citation type="submission" date="2024-08" db="EMBL/GenBank/DDBJ databases">
        <title>Whole-genome sequencing of halo(alkali)philic microorganisms from hypersaline lakes.</title>
        <authorList>
            <person name="Sorokin D.Y."/>
            <person name="Merkel A.Y."/>
            <person name="Messina E."/>
            <person name="Yakimov M."/>
        </authorList>
    </citation>
    <scope>NUCLEOTIDE SEQUENCE [LARGE SCALE GENOMIC DNA]</scope>
    <source>
        <strain evidence="5 6">AB-hyl4</strain>
    </source>
</reference>
<evidence type="ECO:0000256" key="1">
    <source>
        <dbReference type="ARBA" id="ARBA00009477"/>
    </source>
</evidence>
<dbReference type="PANTHER" id="PTHR30469">
    <property type="entry name" value="MULTIDRUG RESISTANCE PROTEIN MDTA"/>
    <property type="match status" value="1"/>
</dbReference>
<evidence type="ECO:0000256" key="2">
    <source>
        <dbReference type="SAM" id="Coils"/>
    </source>
</evidence>
<evidence type="ECO:0000313" key="5">
    <source>
        <dbReference type="EMBL" id="MFA9477686.1"/>
    </source>
</evidence>
<dbReference type="Gene3D" id="2.40.420.20">
    <property type="match status" value="1"/>
</dbReference>
<protein>
    <submittedName>
        <fullName evidence="5">Efflux RND transporter periplasmic adaptor subunit</fullName>
    </submittedName>
</protein>
<dbReference type="RefSeq" id="WP_425344613.1">
    <property type="nucleotide sequence ID" value="NZ_JBGUBD010000003.1"/>
</dbReference>
<dbReference type="InterPro" id="IPR058647">
    <property type="entry name" value="BSH_CzcB-like"/>
</dbReference>
<keyword evidence="2" id="KW-0175">Coiled coil</keyword>
<dbReference type="SUPFAM" id="SSF111369">
    <property type="entry name" value="HlyD-like secretion proteins"/>
    <property type="match status" value="1"/>
</dbReference>
<comment type="caution">
    <text evidence="5">The sequence shown here is derived from an EMBL/GenBank/DDBJ whole genome shotgun (WGS) entry which is preliminary data.</text>
</comment>
<keyword evidence="6" id="KW-1185">Reference proteome</keyword>
<dbReference type="Proteomes" id="UP001575105">
    <property type="component" value="Unassembled WGS sequence"/>
</dbReference>
<keyword evidence="3" id="KW-0812">Transmembrane</keyword>
<sequence>MAAEGEGKQGRRRWWSARPWVVTVVSLAVAVVLLAVVVVVILISTGAGDEAAAAPVRAMSVRVVAVEAAEGYEVVRQFVGQVEPARQSAVGFELSGMMAELLVDEGDTVERGQVLARLDTARLEARRHELEASLREARARTELAEQTYERTTEAAEHDAVSSREVDEARSELATAEAAEARAEASLTTLEVDLRKSELVSPFDAVVARRMVDEGQVASEGAAVFELLDRHWPRVRVGLAGDAVRRYAAGDVVSVQVNGETVAAEVRSLLPVRERATRMVDVLLVLDGELNDLRRGDTAVLSVERQVAGAGYWLPLSALTEGARGLWACYVVETDGGAARVSRRDVELLYQDGERAFVRGALAEGQRVVADGLHRLTPGQVVRVADEP</sequence>
<name>A0ABV4U4L1_9BACT</name>
<feature type="coiled-coil region" evidence="2">
    <location>
        <begin position="120"/>
        <end position="185"/>
    </location>
</feature>
<evidence type="ECO:0000313" key="6">
    <source>
        <dbReference type="Proteomes" id="UP001575105"/>
    </source>
</evidence>
<organism evidence="5 6">
    <name type="scientific">Natronomicrosphaera hydrolytica</name>
    <dbReference type="NCBI Taxonomy" id="3242702"/>
    <lineage>
        <taxon>Bacteria</taxon>
        <taxon>Pseudomonadati</taxon>
        <taxon>Planctomycetota</taxon>
        <taxon>Phycisphaerae</taxon>
        <taxon>Phycisphaerales</taxon>
        <taxon>Phycisphaeraceae</taxon>
        <taxon>Natronomicrosphaera</taxon>
    </lineage>
</organism>
<proteinExistence type="inferred from homology"/>